<dbReference type="Pfam" id="PF00884">
    <property type="entry name" value="Sulfatase"/>
    <property type="match status" value="1"/>
</dbReference>
<evidence type="ECO:0000259" key="8">
    <source>
        <dbReference type="Pfam" id="PF00884"/>
    </source>
</evidence>
<name>A0A3M2JJ52_9CELL</name>
<dbReference type="Gene3D" id="3.30.1120.10">
    <property type="match status" value="1"/>
</dbReference>
<dbReference type="EMBL" id="RFFI01000009">
    <property type="protein sequence ID" value="RMI13822.1"/>
    <property type="molecule type" value="Genomic_DNA"/>
</dbReference>
<evidence type="ECO:0000256" key="3">
    <source>
        <dbReference type="ARBA" id="ARBA00022723"/>
    </source>
</evidence>
<reference evidence="9 10" key="1">
    <citation type="submission" date="2018-10" db="EMBL/GenBank/DDBJ databases">
        <title>Isolation, diversity and antifungal activity of actinobacteria from wheat.</title>
        <authorList>
            <person name="Han C."/>
        </authorList>
    </citation>
    <scope>NUCLEOTIDE SEQUENCE [LARGE SCALE GENOMIC DNA]</scope>
    <source>
        <strain evidence="9 10">NEAU-YY56</strain>
    </source>
</reference>
<dbReference type="AlphaFoldDB" id="A0A3M2JJ52"/>
<comment type="caution">
    <text evidence="9">The sequence shown here is derived from an EMBL/GenBank/DDBJ whole genome shotgun (WGS) entry which is preliminary data.</text>
</comment>
<dbReference type="GO" id="GO:0004065">
    <property type="term" value="F:arylsulfatase activity"/>
    <property type="evidence" value="ECO:0007669"/>
    <property type="project" value="TreeGrafter"/>
</dbReference>
<protein>
    <submittedName>
        <fullName evidence="9">Arylsulfatase</fullName>
    </submittedName>
</protein>
<dbReference type="Proteomes" id="UP000269289">
    <property type="component" value="Unassembled WGS sequence"/>
</dbReference>
<keyword evidence="4" id="KW-0732">Signal</keyword>
<dbReference type="SUPFAM" id="SSF53649">
    <property type="entry name" value="Alkaline phosphatase-like"/>
    <property type="match status" value="1"/>
</dbReference>
<dbReference type="RefSeq" id="WP_122147980.1">
    <property type="nucleotide sequence ID" value="NZ_RFFI01000009.1"/>
</dbReference>
<accession>A0A3M2JJ52</accession>
<comment type="cofactor">
    <cofactor evidence="1">
        <name>Ca(2+)</name>
        <dbReference type="ChEBI" id="CHEBI:29108"/>
    </cofactor>
</comment>
<dbReference type="InterPro" id="IPR000917">
    <property type="entry name" value="Sulfatase_N"/>
</dbReference>
<evidence type="ECO:0000256" key="7">
    <source>
        <dbReference type="SAM" id="MobiDB-lite"/>
    </source>
</evidence>
<dbReference type="PANTHER" id="PTHR42693:SF42">
    <property type="entry name" value="ARYLSULFATASE G"/>
    <property type="match status" value="1"/>
</dbReference>
<comment type="similarity">
    <text evidence="2">Belongs to the sulfatase family.</text>
</comment>
<feature type="domain" description="Sulfatase N-terminal" evidence="8">
    <location>
        <begin position="5"/>
        <end position="348"/>
    </location>
</feature>
<keyword evidence="5" id="KW-0378">Hydrolase</keyword>
<evidence type="ECO:0000313" key="9">
    <source>
        <dbReference type="EMBL" id="RMI13822.1"/>
    </source>
</evidence>
<evidence type="ECO:0000256" key="1">
    <source>
        <dbReference type="ARBA" id="ARBA00001913"/>
    </source>
</evidence>
<keyword evidence="6" id="KW-0106">Calcium</keyword>
<dbReference type="InterPro" id="IPR050738">
    <property type="entry name" value="Sulfatase"/>
</dbReference>
<dbReference type="OrthoDB" id="9777306at2"/>
<dbReference type="PANTHER" id="PTHR42693">
    <property type="entry name" value="ARYLSULFATASE FAMILY MEMBER"/>
    <property type="match status" value="1"/>
</dbReference>
<dbReference type="GO" id="GO:0046872">
    <property type="term" value="F:metal ion binding"/>
    <property type="evidence" value="ECO:0007669"/>
    <property type="project" value="UniProtKB-KW"/>
</dbReference>
<keyword evidence="3" id="KW-0479">Metal-binding</keyword>
<keyword evidence="10" id="KW-1185">Reference proteome</keyword>
<gene>
    <name evidence="9" type="ORF">EBM89_03020</name>
</gene>
<evidence type="ECO:0000256" key="2">
    <source>
        <dbReference type="ARBA" id="ARBA00008779"/>
    </source>
</evidence>
<evidence type="ECO:0000313" key="10">
    <source>
        <dbReference type="Proteomes" id="UP000269289"/>
    </source>
</evidence>
<evidence type="ECO:0000256" key="6">
    <source>
        <dbReference type="ARBA" id="ARBA00022837"/>
    </source>
</evidence>
<dbReference type="InterPro" id="IPR017850">
    <property type="entry name" value="Alkaline_phosphatase_core_sf"/>
</dbReference>
<feature type="region of interest" description="Disordered" evidence="7">
    <location>
        <begin position="495"/>
        <end position="514"/>
    </location>
</feature>
<proteinExistence type="inferred from homology"/>
<evidence type="ECO:0000256" key="5">
    <source>
        <dbReference type="ARBA" id="ARBA00022801"/>
    </source>
</evidence>
<sequence length="514" mass="56400">MREQPNIVVFFWDNLGWGEVGCYGGGLLRGAPTPRIDGLAAEGLRLLNFNVEAQCTPSRSALLTGRHPIRSGTHSVPLGGGADGLTRWEVTIAQALADAGYATGMWGKWHLGSDPDERGPVDFGFDEAVWSPRTADEVLWTMQSYFPDGPVTATPYAGTEEISLEHQLVHSRRKGEPSNVVATYDAAWRAGFDRKITDWAVDFMRRSTESSQPFYAYLPYTQVHIPPIPDPEFAGRTRRGNMADLLAQMDAFTGRILDELDALGIADETIVVWASDNGAEPTWREPGMDPDPLGGLWSGVSGPWRGAYFTSLEGSMRSPCLIRWPGVVPAGRVSNELVHAVDLFTTLVLAGGGGVPADRRIDGMDMRPFLLGGDDASGRDTVLCFQGNRLQAVKWRQWKAHFFRQDDSLDTYVPYNGPRIHNLEWDPREEHEVDFPHGWVIHPMATAVSAFLRTLAAEPPIKPGTADPYTPPASGELRAEEHLQLGAVIQYVSSLSRTPDAPPDPQHGITHTSG</sequence>
<dbReference type="Gene3D" id="3.40.720.10">
    <property type="entry name" value="Alkaline Phosphatase, subunit A"/>
    <property type="match status" value="1"/>
</dbReference>
<evidence type="ECO:0000256" key="4">
    <source>
        <dbReference type="ARBA" id="ARBA00022729"/>
    </source>
</evidence>
<organism evidence="9 10">
    <name type="scientific">Cellulomonas triticagri</name>
    <dbReference type="NCBI Taxonomy" id="2483352"/>
    <lineage>
        <taxon>Bacteria</taxon>
        <taxon>Bacillati</taxon>
        <taxon>Actinomycetota</taxon>
        <taxon>Actinomycetes</taxon>
        <taxon>Micrococcales</taxon>
        <taxon>Cellulomonadaceae</taxon>
        <taxon>Cellulomonas</taxon>
    </lineage>
</organism>